<feature type="non-terminal residue" evidence="3">
    <location>
        <position position="1"/>
    </location>
</feature>
<sequence length="96" mass="11033">VIEKDLFRVLRDTWGDRLDSFILEKVAAVPGDILYEDLGIKDSNLKEEIYRQIDLVVNVAAITKFDERYDALLDTNTMGAFHVLSFAKHCTKIQML</sequence>
<proteinExistence type="inferred from homology"/>
<dbReference type="PANTHER" id="PTHR11011">
    <property type="entry name" value="MALE STERILITY PROTEIN 2-RELATED"/>
    <property type="match status" value="1"/>
</dbReference>
<dbReference type="STRING" id="2711.A0A067D6S1"/>
<keyword evidence="1" id="KW-0444">Lipid biosynthesis</keyword>
<feature type="domain" description="Thioester reductase (TE)" evidence="2">
    <location>
        <begin position="12"/>
        <end position="95"/>
    </location>
</feature>
<keyword evidence="1" id="KW-0560">Oxidoreductase</keyword>
<evidence type="ECO:0000259" key="2">
    <source>
        <dbReference type="Pfam" id="PF07993"/>
    </source>
</evidence>
<dbReference type="AlphaFoldDB" id="A0A067D6S1"/>
<dbReference type="EC" id="1.2.1.84" evidence="1"/>
<dbReference type="EMBL" id="KK787886">
    <property type="protein sequence ID" value="KDO38533.1"/>
    <property type="molecule type" value="Genomic_DNA"/>
</dbReference>
<name>A0A067D6S1_CITSI</name>
<dbReference type="InterPro" id="IPR036291">
    <property type="entry name" value="NAD(P)-bd_dom_sf"/>
</dbReference>
<gene>
    <name evidence="3" type="ORF">CISIN_1g0376971mg</name>
</gene>
<dbReference type="GO" id="GO:0102965">
    <property type="term" value="F:alcohol-forming long-chain fatty acyl-CoA reductase activity"/>
    <property type="evidence" value="ECO:0007669"/>
    <property type="project" value="UniProtKB-EC"/>
</dbReference>
<keyword evidence="4" id="KW-1185">Reference proteome</keyword>
<dbReference type="PaxDb" id="2711-XP_006478064.1"/>
<protein>
    <recommendedName>
        <fullName evidence="1">Fatty acyl-CoA reductase</fullName>
        <ecNumber evidence="1">1.2.1.84</ecNumber>
    </recommendedName>
</protein>
<comment type="function">
    <text evidence="1">Catalyzes the reduction of fatty acyl-CoA to fatty alcohols.</text>
</comment>
<comment type="similarity">
    <text evidence="1">Belongs to the fatty acyl-CoA reductase family.</text>
</comment>
<dbReference type="InterPro" id="IPR026055">
    <property type="entry name" value="FAR"/>
</dbReference>
<dbReference type="Pfam" id="PF07993">
    <property type="entry name" value="NAD_binding_4"/>
    <property type="match status" value="1"/>
</dbReference>
<dbReference type="InterPro" id="IPR013120">
    <property type="entry name" value="FAR_NAD-bd"/>
</dbReference>
<feature type="non-terminal residue" evidence="3">
    <location>
        <position position="96"/>
    </location>
</feature>
<dbReference type="SUPFAM" id="SSF51735">
    <property type="entry name" value="NAD(P)-binding Rossmann-fold domains"/>
    <property type="match status" value="1"/>
</dbReference>
<dbReference type="eggNOG" id="KOG1221">
    <property type="taxonomic scope" value="Eukaryota"/>
</dbReference>
<reference evidence="3 4" key="1">
    <citation type="submission" date="2014-04" db="EMBL/GenBank/DDBJ databases">
        <authorList>
            <consortium name="International Citrus Genome Consortium"/>
            <person name="Gmitter F."/>
            <person name="Chen C."/>
            <person name="Farmerie W."/>
            <person name="Harkins T."/>
            <person name="Desany B."/>
            <person name="Mohiuddin M."/>
            <person name="Kodira C."/>
            <person name="Borodovsky M."/>
            <person name="Lomsadze A."/>
            <person name="Burns P."/>
            <person name="Jenkins J."/>
            <person name="Prochnik S."/>
            <person name="Shu S."/>
            <person name="Chapman J."/>
            <person name="Pitluck S."/>
            <person name="Schmutz J."/>
            <person name="Rokhsar D."/>
        </authorList>
    </citation>
    <scope>NUCLEOTIDE SEQUENCE</scope>
</reference>
<organism evidence="3 4">
    <name type="scientific">Citrus sinensis</name>
    <name type="common">Sweet orange</name>
    <name type="synonym">Citrus aurantium var. sinensis</name>
    <dbReference type="NCBI Taxonomy" id="2711"/>
    <lineage>
        <taxon>Eukaryota</taxon>
        <taxon>Viridiplantae</taxon>
        <taxon>Streptophyta</taxon>
        <taxon>Embryophyta</taxon>
        <taxon>Tracheophyta</taxon>
        <taxon>Spermatophyta</taxon>
        <taxon>Magnoliopsida</taxon>
        <taxon>eudicotyledons</taxon>
        <taxon>Gunneridae</taxon>
        <taxon>Pentapetalae</taxon>
        <taxon>rosids</taxon>
        <taxon>malvids</taxon>
        <taxon>Sapindales</taxon>
        <taxon>Rutaceae</taxon>
        <taxon>Aurantioideae</taxon>
        <taxon>Citrus</taxon>
    </lineage>
</organism>
<evidence type="ECO:0000256" key="1">
    <source>
        <dbReference type="RuleBase" id="RU363097"/>
    </source>
</evidence>
<accession>A0A067D6S1</accession>
<comment type="catalytic activity">
    <reaction evidence="1">
        <text>a long-chain fatty acyl-CoA + 2 NADPH + 2 H(+) = a long-chain primary fatty alcohol + 2 NADP(+) + CoA</text>
        <dbReference type="Rhea" id="RHEA:52716"/>
        <dbReference type="ChEBI" id="CHEBI:15378"/>
        <dbReference type="ChEBI" id="CHEBI:57287"/>
        <dbReference type="ChEBI" id="CHEBI:57783"/>
        <dbReference type="ChEBI" id="CHEBI:58349"/>
        <dbReference type="ChEBI" id="CHEBI:77396"/>
        <dbReference type="ChEBI" id="CHEBI:83139"/>
        <dbReference type="EC" id="1.2.1.84"/>
    </reaction>
</comment>
<dbReference type="GO" id="GO:0080019">
    <property type="term" value="F:alcohol-forming very long-chain fatty acyl-CoA reductase activity"/>
    <property type="evidence" value="ECO:0007669"/>
    <property type="project" value="InterPro"/>
</dbReference>
<evidence type="ECO:0000313" key="3">
    <source>
        <dbReference type="EMBL" id="KDO38533.1"/>
    </source>
</evidence>
<keyword evidence="1" id="KW-0443">Lipid metabolism</keyword>
<dbReference type="PANTHER" id="PTHR11011:SF84">
    <property type="entry name" value="ACYL-COA REDUCTASE-LIKE PROTEIN, PUTATIVE-RELATED"/>
    <property type="match status" value="1"/>
</dbReference>
<dbReference type="Proteomes" id="UP000027120">
    <property type="component" value="Unassembled WGS sequence"/>
</dbReference>
<dbReference type="Gene3D" id="3.40.50.720">
    <property type="entry name" value="NAD(P)-binding Rossmann-like Domain"/>
    <property type="match status" value="1"/>
</dbReference>
<dbReference type="GO" id="GO:0006629">
    <property type="term" value="P:lipid metabolic process"/>
    <property type="evidence" value="ECO:0007669"/>
    <property type="project" value="UniProtKB-KW"/>
</dbReference>
<evidence type="ECO:0000313" key="4">
    <source>
        <dbReference type="Proteomes" id="UP000027120"/>
    </source>
</evidence>
<keyword evidence="1" id="KW-0521">NADP</keyword>